<gene>
    <name evidence="2" type="ORF">g.20536</name>
</gene>
<reference evidence="2" key="1">
    <citation type="submission" date="2015-12" db="EMBL/GenBank/DDBJ databases">
        <title>De novo transcriptome assembly of four potential Pierce s Disease insect vectors from Arizona vineyards.</title>
        <authorList>
            <person name="Tassone E.E."/>
        </authorList>
    </citation>
    <scope>NUCLEOTIDE SEQUENCE</scope>
</reference>
<feature type="region of interest" description="Disordered" evidence="1">
    <location>
        <begin position="101"/>
        <end position="180"/>
    </location>
</feature>
<dbReference type="AlphaFoldDB" id="A0A1B6BXZ4"/>
<dbReference type="EMBL" id="GEDC01031409">
    <property type="protein sequence ID" value="JAS05889.1"/>
    <property type="molecule type" value="Transcribed_RNA"/>
</dbReference>
<name>A0A1B6BXZ4_9HEMI</name>
<feature type="compositionally biased region" description="Basic and acidic residues" evidence="1">
    <location>
        <begin position="132"/>
        <end position="144"/>
    </location>
</feature>
<feature type="region of interest" description="Disordered" evidence="1">
    <location>
        <begin position="194"/>
        <end position="221"/>
    </location>
</feature>
<evidence type="ECO:0000313" key="2">
    <source>
        <dbReference type="EMBL" id="JAS05889.1"/>
    </source>
</evidence>
<feature type="compositionally biased region" description="Polar residues" evidence="1">
    <location>
        <begin position="159"/>
        <end position="168"/>
    </location>
</feature>
<proteinExistence type="predicted"/>
<protein>
    <submittedName>
        <fullName evidence="2">Uncharacterized protein</fullName>
    </submittedName>
</protein>
<organism evidence="2">
    <name type="scientific">Clastoptera arizonana</name>
    <name type="common">Arizona spittle bug</name>
    <dbReference type="NCBI Taxonomy" id="38151"/>
    <lineage>
        <taxon>Eukaryota</taxon>
        <taxon>Metazoa</taxon>
        <taxon>Ecdysozoa</taxon>
        <taxon>Arthropoda</taxon>
        <taxon>Hexapoda</taxon>
        <taxon>Insecta</taxon>
        <taxon>Pterygota</taxon>
        <taxon>Neoptera</taxon>
        <taxon>Paraneoptera</taxon>
        <taxon>Hemiptera</taxon>
        <taxon>Auchenorrhyncha</taxon>
        <taxon>Cercopoidea</taxon>
        <taxon>Clastopteridae</taxon>
        <taxon>Clastoptera</taxon>
    </lineage>
</organism>
<evidence type="ECO:0000256" key="1">
    <source>
        <dbReference type="SAM" id="MobiDB-lite"/>
    </source>
</evidence>
<feature type="non-terminal residue" evidence="2">
    <location>
        <position position="221"/>
    </location>
</feature>
<sequence>GCTSDESKEALIQIKGSGGNCKDADLDLTSDSECVASVTSNDTMPSMIPESKTFTPLPNQAALTSYTYSSSKSSTFRKYHKRPANPDLSWNKMLKRVCPNKNDDIDSDFSEISRTEKATTPTTSEDEVTSDIELHSRNGLRSDLDDLQTGGKRSLRIAKQTQSSSSPQKRTKAPESFTSINCTYESPSSSIVSMCQESSHHSDHQLLALNRRSSLRGHVKK</sequence>
<accession>A0A1B6BXZ4</accession>
<feature type="non-terminal residue" evidence="2">
    <location>
        <position position="1"/>
    </location>
</feature>